<accession>A0ABQ9HLF3</accession>
<comment type="caution">
    <text evidence="1">The sequence shown here is derived from an EMBL/GenBank/DDBJ whole genome shotgun (WGS) entry which is preliminary data.</text>
</comment>
<sequence>MSEFKVEKFSLEEESQDSYLERLEQLFIAKYEGDKAEDQNRCHVILITSVRKETYEILCNLSEPKKPPERSYHELVELLKQHFSPRLKNRKATVIFAPGQRRICQHHDSTPTKRQWYKKF</sequence>
<evidence type="ECO:0000313" key="1">
    <source>
        <dbReference type="EMBL" id="KAJ8885167.1"/>
    </source>
</evidence>
<dbReference type="Proteomes" id="UP001159363">
    <property type="component" value="Chromosome X"/>
</dbReference>
<keyword evidence="2" id="KW-1185">Reference proteome</keyword>
<proteinExistence type="predicted"/>
<reference evidence="1 2" key="1">
    <citation type="submission" date="2023-02" db="EMBL/GenBank/DDBJ databases">
        <title>LHISI_Scaffold_Assembly.</title>
        <authorList>
            <person name="Stuart O.P."/>
            <person name="Cleave R."/>
            <person name="Magrath M.J.L."/>
            <person name="Mikheyev A.S."/>
        </authorList>
    </citation>
    <scope>NUCLEOTIDE SEQUENCE [LARGE SCALE GENOMIC DNA]</scope>
    <source>
        <strain evidence="1">Daus_M_001</strain>
        <tissue evidence="1">Leg muscle</tissue>
    </source>
</reference>
<evidence type="ECO:0000313" key="2">
    <source>
        <dbReference type="Proteomes" id="UP001159363"/>
    </source>
</evidence>
<dbReference type="EMBL" id="JARBHB010000004">
    <property type="protein sequence ID" value="KAJ8885167.1"/>
    <property type="molecule type" value="Genomic_DNA"/>
</dbReference>
<organism evidence="1 2">
    <name type="scientific">Dryococelus australis</name>
    <dbReference type="NCBI Taxonomy" id="614101"/>
    <lineage>
        <taxon>Eukaryota</taxon>
        <taxon>Metazoa</taxon>
        <taxon>Ecdysozoa</taxon>
        <taxon>Arthropoda</taxon>
        <taxon>Hexapoda</taxon>
        <taxon>Insecta</taxon>
        <taxon>Pterygota</taxon>
        <taxon>Neoptera</taxon>
        <taxon>Polyneoptera</taxon>
        <taxon>Phasmatodea</taxon>
        <taxon>Verophasmatodea</taxon>
        <taxon>Anareolatae</taxon>
        <taxon>Phasmatidae</taxon>
        <taxon>Eurycanthinae</taxon>
        <taxon>Dryococelus</taxon>
    </lineage>
</organism>
<gene>
    <name evidence="1" type="ORF">PR048_011363</name>
</gene>
<name>A0ABQ9HLF3_9NEOP</name>
<protein>
    <submittedName>
        <fullName evidence="1">Uncharacterized protein</fullName>
    </submittedName>
</protein>